<accession>A0A7J8YKT2</accession>
<dbReference type="EMBL" id="JABFAA010000013">
    <property type="protein sequence ID" value="MBA0700181.1"/>
    <property type="molecule type" value="Genomic_DNA"/>
</dbReference>
<keyword evidence="2" id="KW-1185">Reference proteome</keyword>
<dbReference type="PANTHER" id="PTHR33962">
    <property type="entry name" value="RECQ-MEDIATED GENOME INSTABILITY PROTEIN 2 RMI2"/>
    <property type="match status" value="1"/>
</dbReference>
<evidence type="ECO:0000313" key="1">
    <source>
        <dbReference type="EMBL" id="MBA0700181.1"/>
    </source>
</evidence>
<organism evidence="1 2">
    <name type="scientific">Gossypium aridum</name>
    <name type="common">American cotton</name>
    <name type="synonym">Erioxylum aridum</name>
    <dbReference type="NCBI Taxonomy" id="34290"/>
    <lineage>
        <taxon>Eukaryota</taxon>
        <taxon>Viridiplantae</taxon>
        <taxon>Streptophyta</taxon>
        <taxon>Embryophyta</taxon>
        <taxon>Tracheophyta</taxon>
        <taxon>Spermatophyta</taxon>
        <taxon>Magnoliopsida</taxon>
        <taxon>eudicotyledons</taxon>
        <taxon>Gunneridae</taxon>
        <taxon>Pentapetalae</taxon>
        <taxon>rosids</taxon>
        <taxon>malvids</taxon>
        <taxon>Malvales</taxon>
        <taxon>Malvaceae</taxon>
        <taxon>Malvoideae</taxon>
        <taxon>Gossypium</taxon>
    </lineage>
</organism>
<comment type="caution">
    <text evidence="1">The sequence shown here is derived from an EMBL/GenBank/DDBJ whole genome shotgun (WGS) entry which is preliminary data.</text>
</comment>
<dbReference type="GO" id="GO:0005829">
    <property type="term" value="C:cytosol"/>
    <property type="evidence" value="ECO:0007669"/>
    <property type="project" value="TreeGrafter"/>
</dbReference>
<dbReference type="InterPro" id="IPR032245">
    <property type="entry name" value="RMI2"/>
</dbReference>
<dbReference type="InterPro" id="IPR012340">
    <property type="entry name" value="NA-bd_OB-fold"/>
</dbReference>
<dbReference type="GO" id="GO:0043007">
    <property type="term" value="P:maintenance of rDNA"/>
    <property type="evidence" value="ECO:0007669"/>
    <property type="project" value="TreeGrafter"/>
</dbReference>
<reference evidence="1 2" key="1">
    <citation type="journal article" date="2019" name="Genome Biol. Evol.">
        <title>Insights into the evolution of the New World diploid cottons (Gossypium, subgenus Houzingenia) based on genome sequencing.</title>
        <authorList>
            <person name="Grover C.E."/>
            <person name="Arick M.A. 2nd"/>
            <person name="Thrash A."/>
            <person name="Conover J.L."/>
            <person name="Sanders W.S."/>
            <person name="Peterson D.G."/>
            <person name="Frelichowski J.E."/>
            <person name="Scheffler J.A."/>
            <person name="Scheffler B.E."/>
            <person name="Wendel J.F."/>
        </authorList>
    </citation>
    <scope>NUCLEOTIDE SEQUENCE [LARGE SCALE GENOMIC DNA]</scope>
    <source>
        <strain evidence="1">185</strain>
        <tissue evidence="1">Leaf</tissue>
    </source>
</reference>
<dbReference type="AlphaFoldDB" id="A0A7J8YKT2"/>
<sequence length="57" mass="6770">MYVMVVGGYFVRTGDIPVIKVHKIVDLSPFPDREAMWYLEVLEAYKLFYQPLIEEFI</sequence>
<dbReference type="GO" id="GO:0006281">
    <property type="term" value="P:DNA repair"/>
    <property type="evidence" value="ECO:0007669"/>
    <property type="project" value="TreeGrafter"/>
</dbReference>
<dbReference type="GO" id="GO:0033045">
    <property type="term" value="P:regulation of sister chromatid segregation"/>
    <property type="evidence" value="ECO:0007669"/>
    <property type="project" value="TreeGrafter"/>
</dbReference>
<dbReference type="Proteomes" id="UP000593577">
    <property type="component" value="Unassembled WGS sequence"/>
</dbReference>
<dbReference type="GO" id="GO:0016607">
    <property type="term" value="C:nuclear speck"/>
    <property type="evidence" value="ECO:0007669"/>
    <property type="project" value="TreeGrafter"/>
</dbReference>
<dbReference type="Pfam" id="PF16100">
    <property type="entry name" value="RMI2"/>
    <property type="match status" value="1"/>
</dbReference>
<dbReference type="Gene3D" id="2.40.50.140">
    <property type="entry name" value="Nucleic acid-binding proteins"/>
    <property type="match status" value="1"/>
</dbReference>
<gene>
    <name evidence="1" type="ORF">Goari_001748</name>
</gene>
<dbReference type="GO" id="GO:2000042">
    <property type="term" value="P:negative regulation of double-strand break repair via homologous recombination"/>
    <property type="evidence" value="ECO:0007669"/>
    <property type="project" value="TreeGrafter"/>
</dbReference>
<protein>
    <submittedName>
        <fullName evidence="1">Uncharacterized protein</fullName>
    </submittedName>
</protein>
<evidence type="ECO:0000313" key="2">
    <source>
        <dbReference type="Proteomes" id="UP000593577"/>
    </source>
</evidence>
<dbReference type="PANTHER" id="PTHR33962:SF1">
    <property type="entry name" value="RECQ-MEDIATED GENOME INSTABILITY PROTEIN 2"/>
    <property type="match status" value="1"/>
</dbReference>
<name>A0A7J8YKT2_GOSAI</name>
<proteinExistence type="predicted"/>